<evidence type="ECO:0000259" key="1">
    <source>
        <dbReference type="Pfam" id="PF10536"/>
    </source>
</evidence>
<evidence type="ECO:0000313" key="3">
    <source>
        <dbReference type="Proteomes" id="UP000541444"/>
    </source>
</evidence>
<accession>A0A7J7KYR0</accession>
<dbReference type="AlphaFoldDB" id="A0A7J7KYR0"/>
<comment type="caution">
    <text evidence="2">The sequence shown here is derived from an EMBL/GenBank/DDBJ whole genome shotgun (WGS) entry which is preliminary data.</text>
</comment>
<keyword evidence="3" id="KW-1185">Reference proteome</keyword>
<proteinExistence type="predicted"/>
<dbReference type="PANTHER" id="PTHR46033">
    <property type="entry name" value="PROTEIN MAIN-LIKE 2"/>
    <property type="match status" value="1"/>
</dbReference>
<dbReference type="GO" id="GO:0010073">
    <property type="term" value="P:meristem maintenance"/>
    <property type="evidence" value="ECO:0007669"/>
    <property type="project" value="InterPro"/>
</dbReference>
<dbReference type="InterPro" id="IPR044824">
    <property type="entry name" value="MAIN-like"/>
</dbReference>
<feature type="domain" description="Aminotransferase-like plant mobile" evidence="1">
    <location>
        <begin position="124"/>
        <end position="268"/>
    </location>
</feature>
<dbReference type="Pfam" id="PF10536">
    <property type="entry name" value="PMD"/>
    <property type="match status" value="1"/>
</dbReference>
<dbReference type="PANTHER" id="PTHR46033:SF8">
    <property type="entry name" value="PROTEIN MAINTENANCE OF MERISTEMS-LIKE"/>
    <property type="match status" value="1"/>
</dbReference>
<evidence type="ECO:0000313" key="2">
    <source>
        <dbReference type="EMBL" id="KAF6135442.1"/>
    </source>
</evidence>
<name>A0A7J7KYR0_9MAGN</name>
<dbReference type="Proteomes" id="UP000541444">
    <property type="component" value="Unassembled WGS sequence"/>
</dbReference>
<sequence length="416" mass="46881">MNEKVPPTASNRRKRELVREGNLLTYKRKRKTIDPSTVVPPNIIDTANEGISEPVPPIEPAQAAFRAQPPLPNISPDSDVNIPIEKLPVRVHHHQSTWDLTKEPQVVQDFVKFKGFDRIGAISHNFYNSTLISTFAKCWQPETNSFYFKWGEMTPTLDNVEQLDGLHTDGDFTVIGGTWGFPALLKVFQNNLLQDLNALESLKAGGAGNSLSLKKLKDHYAYKLEKVLSNGTAAAAKKKKGLIARFAARAYILYVLGSFLFPTKRVHMSAHGTMTYLPRTRWQGSGHGDQQFWPTCITIWVQHLKMMGNNLHDIFAHFPKLAGIPKEMDSDAYDDVGIHQRKEASVSEHGDTPVHQSEDVAEQYNTSYHEHASLSLNAYDTMPTRGRSDGFDQQITTLNDQLQKLKEDKKRILKPI</sequence>
<gene>
    <name evidence="2" type="ORF">GIB67_027316</name>
</gene>
<organism evidence="2 3">
    <name type="scientific">Kingdonia uniflora</name>
    <dbReference type="NCBI Taxonomy" id="39325"/>
    <lineage>
        <taxon>Eukaryota</taxon>
        <taxon>Viridiplantae</taxon>
        <taxon>Streptophyta</taxon>
        <taxon>Embryophyta</taxon>
        <taxon>Tracheophyta</taxon>
        <taxon>Spermatophyta</taxon>
        <taxon>Magnoliopsida</taxon>
        <taxon>Ranunculales</taxon>
        <taxon>Circaeasteraceae</taxon>
        <taxon>Kingdonia</taxon>
    </lineage>
</organism>
<dbReference type="InterPro" id="IPR019557">
    <property type="entry name" value="AminoTfrase-like_pln_mobile"/>
</dbReference>
<reference evidence="2 3" key="1">
    <citation type="journal article" date="2020" name="IScience">
        <title>Genome Sequencing of the Endangered Kingdonia uniflora (Circaeasteraceae, Ranunculales) Reveals Potential Mechanisms of Evolutionary Specialization.</title>
        <authorList>
            <person name="Sun Y."/>
            <person name="Deng T."/>
            <person name="Zhang A."/>
            <person name="Moore M.J."/>
            <person name="Landis J.B."/>
            <person name="Lin N."/>
            <person name="Zhang H."/>
            <person name="Zhang X."/>
            <person name="Huang J."/>
            <person name="Zhang X."/>
            <person name="Sun H."/>
            <person name="Wang H."/>
        </authorList>
    </citation>
    <scope>NUCLEOTIDE SEQUENCE [LARGE SCALE GENOMIC DNA]</scope>
    <source>
        <strain evidence="2">TB1705</strain>
        <tissue evidence="2">Leaf</tissue>
    </source>
</reference>
<protein>
    <recommendedName>
        <fullName evidence="1">Aminotransferase-like plant mobile domain-containing protein</fullName>
    </recommendedName>
</protein>
<dbReference type="EMBL" id="JACGCM010002788">
    <property type="protein sequence ID" value="KAF6135442.1"/>
    <property type="molecule type" value="Genomic_DNA"/>
</dbReference>